<evidence type="ECO:0000256" key="1">
    <source>
        <dbReference type="SAM" id="Phobius"/>
    </source>
</evidence>
<dbReference type="EMBL" id="PEHN01000013">
    <property type="protein sequence ID" value="PHZ26947.1"/>
    <property type="molecule type" value="Genomic_DNA"/>
</dbReference>
<protein>
    <submittedName>
        <fullName evidence="3">Heme utilization protein</fullName>
    </submittedName>
</protein>
<dbReference type="Gene3D" id="2.160.20.10">
    <property type="entry name" value="Single-stranded right-handed beta-helix, Pectin lyase-like"/>
    <property type="match status" value="1"/>
</dbReference>
<evidence type="ECO:0000259" key="2">
    <source>
        <dbReference type="SMART" id="SM00912"/>
    </source>
</evidence>
<dbReference type="InterPro" id="IPR011050">
    <property type="entry name" value="Pectin_lyase_fold/virulence"/>
</dbReference>
<keyword evidence="1" id="KW-1133">Transmembrane helix</keyword>
<feature type="transmembrane region" description="Helical" evidence="1">
    <location>
        <begin position="12"/>
        <end position="31"/>
    </location>
</feature>
<dbReference type="Proteomes" id="UP000229378">
    <property type="component" value="Unassembled WGS sequence"/>
</dbReference>
<sequence>MREVSVNLHKIYYGVLLLFCAPIFSYAEIIVDKNAPKNNQPDLLYHIEKKKMCKIQNAYCQGGKKTIINIQTPDIEGVSHNKYVKFNANRGNGYDKVIFNNILPSEENGNSNLINGEAVVILNEITSMNKSQLDTLLVVAGQSADLVIANPAGISCNGCRFVNTDYVTLTTGVPAFKGDKFAGFNVHQGDIYIGGEGLQHNESVDNYLDLFSDSLKVDGKIETIDLLSIIGKNAITFKGGKKLWLISLAGLFYDAENKIGMDVGKLGGMYANKIHIIAKRSGSSNQGEIIADKVVNIDSDAFISNVSGKIESPKIKLKSTGLIDNSKGRIKSERQGRDYDPKEKFGIRIKGGAIRNHEGRIYANSGHVSMEASNIFFNNHGEIRTLSTSGPADIKIKAKNINNINGGVISSDSIKINTNAFKNHHGRVVSVFDQIDLYYKTLNSGKGIINGGLGVSKVIKP</sequence>
<evidence type="ECO:0000313" key="3">
    <source>
        <dbReference type="EMBL" id="PHZ26947.1"/>
    </source>
</evidence>
<organism evidence="3 4">
    <name type="scientific">Yersinia bercovieri</name>
    <dbReference type="NCBI Taxonomy" id="634"/>
    <lineage>
        <taxon>Bacteria</taxon>
        <taxon>Pseudomonadati</taxon>
        <taxon>Pseudomonadota</taxon>
        <taxon>Gammaproteobacteria</taxon>
        <taxon>Enterobacterales</taxon>
        <taxon>Yersiniaceae</taxon>
        <taxon>Yersinia</taxon>
    </lineage>
</organism>
<keyword evidence="1" id="KW-0472">Membrane</keyword>
<reference evidence="3 4" key="1">
    <citation type="submission" date="2017-10" db="EMBL/GenBank/DDBJ databases">
        <authorList>
            <person name="Banno H."/>
            <person name="Chua N.-H."/>
        </authorList>
    </citation>
    <scope>NUCLEOTIDE SEQUENCE [LARGE SCALE GENOMIC DNA]</scope>
    <source>
        <strain evidence="3 4">SCPM-O-B-7607</strain>
    </source>
</reference>
<dbReference type="InterPro" id="IPR008638">
    <property type="entry name" value="FhaB/CdiA-like_TPS"/>
</dbReference>
<dbReference type="Pfam" id="PF05860">
    <property type="entry name" value="TPS"/>
    <property type="match status" value="1"/>
</dbReference>
<dbReference type="SMART" id="SM00912">
    <property type="entry name" value="Haemagg_act"/>
    <property type="match status" value="1"/>
</dbReference>
<proteinExistence type="predicted"/>
<dbReference type="RefSeq" id="WP_050413684.1">
    <property type="nucleotide sequence ID" value="NZ_CABMOD010000027.1"/>
</dbReference>
<name>A0A2G4U0X0_YERBE</name>
<dbReference type="InterPro" id="IPR012334">
    <property type="entry name" value="Pectin_lyas_fold"/>
</dbReference>
<evidence type="ECO:0000313" key="4">
    <source>
        <dbReference type="Proteomes" id="UP000229378"/>
    </source>
</evidence>
<dbReference type="NCBIfam" id="TIGR01901">
    <property type="entry name" value="adhes_NPXG"/>
    <property type="match status" value="1"/>
</dbReference>
<comment type="caution">
    <text evidence="3">The sequence shown here is derived from an EMBL/GenBank/DDBJ whole genome shotgun (WGS) entry which is preliminary data.</text>
</comment>
<dbReference type="AlphaFoldDB" id="A0A2G4U0X0"/>
<accession>A0A2G4U0X0</accession>
<feature type="domain" description="Filamentous haemagglutinin FhaB/tRNA nuclease CdiA-like TPS" evidence="2">
    <location>
        <begin position="62"/>
        <end position="179"/>
    </location>
</feature>
<gene>
    <name evidence="3" type="ORF">CS533_13450</name>
</gene>
<keyword evidence="1" id="KW-0812">Transmembrane</keyword>
<dbReference type="SUPFAM" id="SSF51126">
    <property type="entry name" value="Pectin lyase-like"/>
    <property type="match status" value="1"/>
</dbReference>